<dbReference type="SUPFAM" id="SSF53649">
    <property type="entry name" value="Alkaline phosphatase-like"/>
    <property type="match status" value="1"/>
</dbReference>
<feature type="binding site" evidence="9 12">
    <location>
        <position position="180"/>
    </location>
    <ligand>
        <name>substrate</name>
    </ligand>
</feature>
<evidence type="ECO:0000256" key="4">
    <source>
        <dbReference type="ARBA" id="ARBA00008819"/>
    </source>
</evidence>
<keyword evidence="17" id="KW-1185">Reference proteome</keyword>
<feature type="binding site" evidence="9 13">
    <location>
        <position position="388"/>
    </location>
    <ligand>
        <name>Mn(2+)</name>
        <dbReference type="ChEBI" id="CHEBI:29035"/>
        <label>1</label>
    </ligand>
</feature>
<dbReference type="InterPro" id="IPR017850">
    <property type="entry name" value="Alkaline_phosphatase_core_sf"/>
</dbReference>
<dbReference type="Gene3D" id="3.40.1450.10">
    <property type="entry name" value="BPG-independent phosphoglycerate mutase, domain B"/>
    <property type="match status" value="1"/>
</dbReference>
<dbReference type="AlphaFoldDB" id="A0A1X4XUG2"/>
<dbReference type="GO" id="GO:0005737">
    <property type="term" value="C:cytoplasm"/>
    <property type="evidence" value="ECO:0007669"/>
    <property type="project" value="InterPro"/>
</dbReference>
<dbReference type="GO" id="GO:0006007">
    <property type="term" value="P:glucose catabolic process"/>
    <property type="evidence" value="ECO:0007669"/>
    <property type="project" value="InterPro"/>
</dbReference>
<feature type="binding site" evidence="9 12">
    <location>
        <begin position="148"/>
        <end position="149"/>
    </location>
    <ligand>
        <name>substrate</name>
    </ligand>
</feature>
<evidence type="ECO:0000256" key="5">
    <source>
        <dbReference type="ARBA" id="ARBA00022723"/>
    </source>
</evidence>
<dbReference type="GO" id="GO:0030145">
    <property type="term" value="F:manganese ion binding"/>
    <property type="evidence" value="ECO:0007669"/>
    <property type="project" value="UniProtKB-UniRule"/>
</dbReference>
<feature type="binding site" evidence="9 13">
    <location>
        <position position="429"/>
    </location>
    <ligand>
        <name>Mn(2+)</name>
        <dbReference type="ChEBI" id="CHEBI:29035"/>
        <label>2</label>
    </ligand>
</feature>
<protein>
    <recommendedName>
        <fullName evidence="9 10">2,3-bisphosphoglycerate-independent phosphoglycerate mutase</fullName>
        <shortName evidence="9">BPG-independent PGAM</shortName>
        <shortName evidence="9">Phosphoglyceromutase</shortName>
        <shortName evidence="9">iPGM</shortName>
        <ecNumber evidence="9 10">5.4.2.12</ecNumber>
    </recommendedName>
</protein>
<dbReference type="InterPro" id="IPR036646">
    <property type="entry name" value="PGAM_B_sf"/>
</dbReference>
<feature type="binding site" evidence="9 12">
    <location>
        <position position="119"/>
    </location>
    <ligand>
        <name>substrate</name>
    </ligand>
</feature>
<feature type="binding site" evidence="9 13">
    <location>
        <position position="448"/>
    </location>
    <ligand>
        <name>Mn(2+)</name>
        <dbReference type="ChEBI" id="CHEBI:29035"/>
        <label>1</label>
    </ligand>
</feature>
<proteinExistence type="inferred from homology"/>
<evidence type="ECO:0000256" key="6">
    <source>
        <dbReference type="ARBA" id="ARBA00023152"/>
    </source>
</evidence>
<comment type="cofactor">
    <cofactor evidence="9">
        <name>Mn(2+)</name>
        <dbReference type="ChEBI" id="CHEBI:29035"/>
    </cofactor>
    <text evidence="9">Binds 2 manganese ions per subunit.</text>
</comment>
<keyword evidence="5 9" id="KW-0479">Metal-binding</keyword>
<dbReference type="GO" id="GO:0006096">
    <property type="term" value="P:glycolytic process"/>
    <property type="evidence" value="ECO:0007669"/>
    <property type="project" value="UniProtKB-UniRule"/>
</dbReference>
<accession>A0A1X4XUG2</accession>
<evidence type="ECO:0000256" key="13">
    <source>
        <dbReference type="PIRSR" id="PIRSR001492-3"/>
    </source>
</evidence>
<keyword evidence="8 9" id="KW-0413">Isomerase</keyword>
<feature type="active site" description="Phosphoserine intermediate" evidence="9 11">
    <location>
        <position position="60"/>
    </location>
</feature>
<dbReference type="EMBL" id="MDSU01000018">
    <property type="protein sequence ID" value="OSS41177.1"/>
    <property type="molecule type" value="Genomic_DNA"/>
</dbReference>
<dbReference type="PIRSF" id="PIRSF001492">
    <property type="entry name" value="IPGAM"/>
    <property type="match status" value="1"/>
</dbReference>
<evidence type="ECO:0000313" key="17">
    <source>
        <dbReference type="Proteomes" id="UP000194141"/>
    </source>
</evidence>
<comment type="function">
    <text evidence="2 9">Catalyzes the interconversion of 2-phosphoglycerate and 3-phosphoglycerate.</text>
</comment>
<feature type="binding site" evidence="9 12">
    <location>
        <position position="322"/>
    </location>
    <ligand>
        <name>substrate</name>
    </ligand>
</feature>
<reference evidence="16 17" key="1">
    <citation type="journal article" date="2017" name="Front. Microbiol.">
        <title>Genome Sequence of Desulfurella amilsii Strain TR1 and Comparative Genomics of Desulfurellaceae Family.</title>
        <authorList>
            <person name="Florentino A.P."/>
            <person name="Stams A.J."/>
            <person name="Sanchez-Andrea I."/>
        </authorList>
    </citation>
    <scope>NUCLEOTIDE SEQUENCE [LARGE SCALE GENOMIC DNA]</scope>
    <source>
        <strain evidence="16 17">TR1</strain>
    </source>
</reference>
<organism evidence="16 17">
    <name type="scientific">Desulfurella amilsii</name>
    <dbReference type="NCBI Taxonomy" id="1562698"/>
    <lineage>
        <taxon>Bacteria</taxon>
        <taxon>Pseudomonadati</taxon>
        <taxon>Campylobacterota</taxon>
        <taxon>Desulfurellia</taxon>
        <taxon>Desulfurellales</taxon>
        <taxon>Desulfurellaceae</taxon>
        <taxon>Desulfurella</taxon>
    </lineage>
</organism>
<feature type="binding site" evidence="9 13">
    <location>
        <position position="60"/>
    </location>
    <ligand>
        <name>Mn(2+)</name>
        <dbReference type="ChEBI" id="CHEBI:29035"/>
        <label>2</label>
    </ligand>
</feature>
<evidence type="ECO:0000256" key="12">
    <source>
        <dbReference type="PIRSR" id="PIRSR001492-2"/>
    </source>
</evidence>
<name>A0A1X4XUG2_9BACT</name>
<evidence type="ECO:0000256" key="7">
    <source>
        <dbReference type="ARBA" id="ARBA00023211"/>
    </source>
</evidence>
<evidence type="ECO:0000259" key="15">
    <source>
        <dbReference type="Pfam" id="PF06415"/>
    </source>
</evidence>
<dbReference type="SUPFAM" id="SSF64158">
    <property type="entry name" value="2,3-Bisphosphoglycerate-independent phosphoglycerate mutase, substrate-binding domain"/>
    <property type="match status" value="1"/>
</dbReference>
<dbReference type="GO" id="GO:0004619">
    <property type="term" value="F:phosphoglycerate mutase activity"/>
    <property type="evidence" value="ECO:0007669"/>
    <property type="project" value="UniProtKB-UniRule"/>
</dbReference>
<dbReference type="InterPro" id="IPR011258">
    <property type="entry name" value="BPG-indep_PGM_N"/>
</dbReference>
<dbReference type="Pfam" id="PF01676">
    <property type="entry name" value="Metalloenzyme"/>
    <property type="match status" value="1"/>
</dbReference>
<feature type="binding site" evidence="9 12">
    <location>
        <position position="186"/>
    </location>
    <ligand>
        <name>substrate</name>
    </ligand>
</feature>
<feature type="binding site" evidence="9 13">
    <location>
        <position position="392"/>
    </location>
    <ligand>
        <name>Mn(2+)</name>
        <dbReference type="ChEBI" id="CHEBI:29035"/>
        <label>1</label>
    </ligand>
</feature>
<feature type="binding site" evidence="9 12">
    <location>
        <begin position="251"/>
        <end position="254"/>
    </location>
    <ligand>
        <name>substrate</name>
    </ligand>
</feature>
<dbReference type="NCBIfam" id="TIGR01307">
    <property type="entry name" value="pgm_bpd_ind"/>
    <property type="match status" value="1"/>
</dbReference>
<evidence type="ECO:0000256" key="1">
    <source>
        <dbReference type="ARBA" id="ARBA00000370"/>
    </source>
</evidence>
<evidence type="ECO:0000256" key="2">
    <source>
        <dbReference type="ARBA" id="ARBA00002315"/>
    </source>
</evidence>
<evidence type="ECO:0000256" key="11">
    <source>
        <dbReference type="PIRSR" id="PIRSR001492-1"/>
    </source>
</evidence>
<dbReference type="PANTHER" id="PTHR31637">
    <property type="entry name" value="2,3-BISPHOSPHOGLYCERATE-INDEPENDENT PHOSPHOGLYCERATE MUTASE"/>
    <property type="match status" value="1"/>
</dbReference>
<feature type="domain" description="Metalloenzyme" evidence="14">
    <location>
        <begin position="3"/>
        <end position="485"/>
    </location>
</feature>
<evidence type="ECO:0000256" key="10">
    <source>
        <dbReference type="NCBIfam" id="TIGR01307"/>
    </source>
</evidence>
<evidence type="ECO:0000313" key="16">
    <source>
        <dbReference type="EMBL" id="OSS41177.1"/>
    </source>
</evidence>
<evidence type="ECO:0000256" key="9">
    <source>
        <dbReference type="HAMAP-Rule" id="MF_01038"/>
    </source>
</evidence>
<dbReference type="Proteomes" id="UP000194141">
    <property type="component" value="Unassembled WGS sequence"/>
</dbReference>
<feature type="domain" description="BPG-independent PGAM N-terminal" evidence="15">
    <location>
        <begin position="80"/>
        <end position="286"/>
    </location>
</feature>
<evidence type="ECO:0000256" key="3">
    <source>
        <dbReference type="ARBA" id="ARBA00004798"/>
    </source>
</evidence>
<dbReference type="FunFam" id="3.40.1450.10:FF:000002">
    <property type="entry name" value="2,3-bisphosphoglycerate-independent phosphoglycerate mutase"/>
    <property type="match status" value="1"/>
</dbReference>
<keyword evidence="6 9" id="KW-0324">Glycolysis</keyword>
<dbReference type="Gene3D" id="3.40.720.10">
    <property type="entry name" value="Alkaline Phosphatase, subunit A"/>
    <property type="match status" value="1"/>
</dbReference>
<feature type="binding site" evidence="9 13">
    <location>
        <position position="10"/>
    </location>
    <ligand>
        <name>Mn(2+)</name>
        <dbReference type="ChEBI" id="CHEBI:29035"/>
        <label>2</label>
    </ligand>
</feature>
<dbReference type="InterPro" id="IPR005995">
    <property type="entry name" value="Pgm_bpd_ind"/>
</dbReference>
<dbReference type="RefSeq" id="WP_204218557.1">
    <property type="nucleotide sequence ID" value="NZ_MDSU01000018.1"/>
</dbReference>
<comment type="pathway">
    <text evidence="3 9">Carbohydrate degradation; glycolysis; pyruvate from D-glyceraldehyde 3-phosphate: step 3/5.</text>
</comment>
<comment type="caution">
    <text evidence="16">The sequence shown here is derived from an EMBL/GenBank/DDBJ whole genome shotgun (WGS) entry which is preliminary data.</text>
</comment>
<gene>
    <name evidence="9" type="primary">gpmI</name>
    <name evidence="16" type="ORF">DESAMIL20_730</name>
</gene>
<feature type="binding site" evidence="9 13">
    <location>
        <position position="430"/>
    </location>
    <ligand>
        <name>Mn(2+)</name>
        <dbReference type="ChEBI" id="CHEBI:29035"/>
        <label>2</label>
    </ligand>
</feature>
<dbReference type="CDD" id="cd16010">
    <property type="entry name" value="iPGM"/>
    <property type="match status" value="1"/>
</dbReference>
<sequence length="502" mass="56338">MNKVLLVIFDGFGVNQNRAYNAIALAKTPNLDYYFANNPHTVIEASGIACGLPDGQFGNSEVGHLTLGSGRILKQDLLRISEAFENGSINENPKWQKIIKENINKRLHLIGLISDGGVHSHIEHIIALIKLLVKNNIEPVLHMITDGRDTPPTSAPLYLDILEKLFKKLQKGTIATVSGRYYAMDRAQNYDRVEKAYKAIVNNEGISAKNAKIAIEQAYTKGETDEFITPTFIGDVLPIQKDEAVLFFDFRADRMRQIVSAFGSPDFKYFKRDNVFKVYCMVEYDEKFDFDVLFKPNFPKNVLAEVISKAGFKQFHCAEKEKYAHVTYFFNGGKEEPFDKEDRIIVPSPNVSTYDLAPKMSAQEVADQTIQAIKKHYDFIVVNFANGDMVGHTAVQKACIVAVETLDVQFNRLVKTALDEGYKILLTADHGNCDEMVDPITGEPHTQHTIYPVPFLIIGDKSSLRTQGGICDIAPTVLDLLNLKKPQEMTGKSLLLKPTYYV</sequence>
<dbReference type="PANTHER" id="PTHR31637:SF0">
    <property type="entry name" value="2,3-BISPHOSPHOGLYCERATE-INDEPENDENT PHOSPHOGLYCERATE MUTASE"/>
    <property type="match status" value="1"/>
</dbReference>
<dbReference type="STRING" id="1562698.DESAMIL20_730"/>
<dbReference type="InterPro" id="IPR006124">
    <property type="entry name" value="Metalloenzyme"/>
</dbReference>
<dbReference type="HAMAP" id="MF_01038">
    <property type="entry name" value="GpmI"/>
    <property type="match status" value="1"/>
</dbReference>
<dbReference type="UniPathway" id="UPA00109">
    <property type="reaction ID" value="UER00186"/>
</dbReference>
<comment type="subunit">
    <text evidence="9">Monomer.</text>
</comment>
<keyword evidence="7 9" id="KW-0464">Manganese</keyword>
<dbReference type="EC" id="5.4.2.12" evidence="9 10"/>
<comment type="catalytic activity">
    <reaction evidence="1 9">
        <text>(2R)-2-phosphoglycerate = (2R)-3-phosphoglycerate</text>
        <dbReference type="Rhea" id="RHEA:15901"/>
        <dbReference type="ChEBI" id="CHEBI:58272"/>
        <dbReference type="ChEBI" id="CHEBI:58289"/>
        <dbReference type="EC" id="5.4.2.12"/>
    </reaction>
</comment>
<evidence type="ECO:0000259" key="14">
    <source>
        <dbReference type="Pfam" id="PF01676"/>
    </source>
</evidence>
<comment type="similarity">
    <text evidence="4 9">Belongs to the BPG-independent phosphoglycerate mutase family.</text>
</comment>
<dbReference type="Pfam" id="PF06415">
    <property type="entry name" value="iPGM_N"/>
    <property type="match status" value="1"/>
</dbReference>
<evidence type="ECO:0000256" key="8">
    <source>
        <dbReference type="ARBA" id="ARBA00023235"/>
    </source>
</evidence>